<name>A0A443NKD5_9MAGN</name>
<dbReference type="Proteomes" id="UP000283530">
    <property type="component" value="Unassembled WGS sequence"/>
</dbReference>
<protein>
    <submittedName>
        <fullName evidence="2">Protein LURP-one-related 7</fullName>
    </submittedName>
</protein>
<keyword evidence="3" id="KW-1185">Reference proteome</keyword>
<evidence type="ECO:0000313" key="3">
    <source>
        <dbReference type="Proteomes" id="UP000283530"/>
    </source>
</evidence>
<dbReference type="PANTHER" id="PTHR31087:SF85">
    <property type="entry name" value="PROTEIN LURP-ONE-RELATED 7"/>
    <property type="match status" value="1"/>
</dbReference>
<dbReference type="InterPro" id="IPR025659">
    <property type="entry name" value="Tubby-like_C"/>
</dbReference>
<reference evidence="2 3" key="1">
    <citation type="journal article" date="2019" name="Nat. Plants">
        <title>Stout camphor tree genome fills gaps in understanding of flowering plant genome evolution.</title>
        <authorList>
            <person name="Chaw S.M."/>
            <person name="Liu Y.C."/>
            <person name="Wu Y.W."/>
            <person name="Wang H.Y."/>
            <person name="Lin C.I."/>
            <person name="Wu C.S."/>
            <person name="Ke H.M."/>
            <person name="Chang L.Y."/>
            <person name="Hsu C.Y."/>
            <person name="Yang H.T."/>
            <person name="Sudianto E."/>
            <person name="Hsu M.H."/>
            <person name="Wu K.P."/>
            <person name="Wang L.N."/>
            <person name="Leebens-Mack J.H."/>
            <person name="Tsai I.J."/>
        </authorList>
    </citation>
    <scope>NUCLEOTIDE SEQUENCE [LARGE SCALE GENOMIC DNA]</scope>
    <source>
        <strain evidence="3">cv. Chaw 1501</strain>
        <tissue evidence="2">Young leaves</tissue>
    </source>
</reference>
<dbReference type="SUPFAM" id="SSF54518">
    <property type="entry name" value="Tubby C-terminal domain-like"/>
    <property type="match status" value="1"/>
</dbReference>
<dbReference type="InterPro" id="IPR038595">
    <property type="entry name" value="LOR_sf"/>
</dbReference>
<dbReference type="PANTHER" id="PTHR31087">
    <property type="match status" value="1"/>
</dbReference>
<dbReference type="Gene3D" id="2.40.160.200">
    <property type="entry name" value="LURP1-related"/>
    <property type="match status" value="1"/>
</dbReference>
<dbReference type="EMBL" id="QPKB01000003">
    <property type="protein sequence ID" value="RWR78989.1"/>
    <property type="molecule type" value="Genomic_DNA"/>
</dbReference>
<evidence type="ECO:0000313" key="2">
    <source>
        <dbReference type="EMBL" id="RWR78989.1"/>
    </source>
</evidence>
<dbReference type="Pfam" id="PF04525">
    <property type="entry name" value="LOR"/>
    <property type="match status" value="1"/>
</dbReference>
<sequence length="196" mass="21927">MASTLERPCPCPGSAQIPIDLIISKGFVLTRGDLKVTDAHDNLLYRVDSRSTDQDASSKNKNRRILLDATKNPIISIIPCNSNGGAWQGYRGEGLEWKDLIFRVERTLHSRLRTELEVFFGGENSEGLVPDFRVKGSPFHRSCIIYRGDSIAAQTSAMYKLGKPIVGRRKFRLTIYPGIDHSFVVALLVIFFDGKN</sequence>
<dbReference type="OrthoDB" id="770293at2759"/>
<comment type="caution">
    <text evidence="2">The sequence shown here is derived from an EMBL/GenBank/DDBJ whole genome shotgun (WGS) entry which is preliminary data.</text>
</comment>
<evidence type="ECO:0000256" key="1">
    <source>
        <dbReference type="ARBA" id="ARBA00005437"/>
    </source>
</evidence>
<comment type="similarity">
    <text evidence="1">Belongs to the LOR family.</text>
</comment>
<accession>A0A443NKD5</accession>
<gene>
    <name evidence="2" type="ORF">CKAN_00754400</name>
</gene>
<dbReference type="AlphaFoldDB" id="A0A443NKD5"/>
<dbReference type="InterPro" id="IPR007612">
    <property type="entry name" value="LOR"/>
</dbReference>
<proteinExistence type="inferred from homology"/>
<organism evidence="2 3">
    <name type="scientific">Cinnamomum micranthum f. kanehirae</name>
    <dbReference type="NCBI Taxonomy" id="337451"/>
    <lineage>
        <taxon>Eukaryota</taxon>
        <taxon>Viridiplantae</taxon>
        <taxon>Streptophyta</taxon>
        <taxon>Embryophyta</taxon>
        <taxon>Tracheophyta</taxon>
        <taxon>Spermatophyta</taxon>
        <taxon>Magnoliopsida</taxon>
        <taxon>Magnoliidae</taxon>
        <taxon>Laurales</taxon>
        <taxon>Lauraceae</taxon>
        <taxon>Cinnamomum</taxon>
    </lineage>
</organism>